<accession>R4JF37</accession>
<protein>
    <submittedName>
        <fullName evidence="2">Uncharacterized protein</fullName>
    </submittedName>
</protein>
<evidence type="ECO:0000313" key="3">
    <source>
        <dbReference type="Proteomes" id="UP000258501"/>
    </source>
</evidence>
<evidence type="ECO:0000256" key="1">
    <source>
        <dbReference type="SAM" id="Coils"/>
    </source>
</evidence>
<feature type="coiled-coil region" evidence="1">
    <location>
        <begin position="146"/>
        <end position="173"/>
    </location>
</feature>
<dbReference type="EMBL" id="KC699836">
    <property type="protein sequence ID" value="AGK86958.1"/>
    <property type="molecule type" value="Genomic_DNA"/>
</dbReference>
<keyword evidence="1" id="KW-0175">Coiled coil</keyword>
<dbReference type="OrthoDB" id="10287at10239"/>
<proteinExistence type="predicted"/>
<organism evidence="2 3">
    <name type="scientific">Bacillus phage SIOphi</name>
    <dbReference type="NCBI Taxonomy" id="1285382"/>
    <lineage>
        <taxon>Viruses</taxon>
        <taxon>Duplodnaviria</taxon>
        <taxon>Heunggongvirae</taxon>
        <taxon>Uroviricota</taxon>
        <taxon>Caudoviricetes</taxon>
        <taxon>Herelleviridae</taxon>
        <taxon>Bastillevirinae</taxon>
        <taxon>Siophivirus</taxon>
        <taxon>Siophivirus SIOphi</taxon>
    </lineage>
</organism>
<keyword evidence="3" id="KW-1185">Reference proteome</keyword>
<evidence type="ECO:0000313" key="2">
    <source>
        <dbReference type="EMBL" id="AGK86958.1"/>
    </source>
</evidence>
<reference evidence="2 3" key="1">
    <citation type="submission" date="2013-02" db="EMBL/GenBank/DDBJ databases">
        <authorList>
            <person name="Lukaszewicz M."/>
            <person name="Biegalska A."/>
            <person name="Krasowska A."/>
        </authorList>
    </citation>
    <scope>NUCLEOTIDE SEQUENCE [LARGE SCALE GENOMIC DNA]</scope>
</reference>
<name>R4JF37_9CAUD</name>
<gene>
    <name evidence="2" type="ORF">SIOphi_00750</name>
</gene>
<sequence length="185" mass="21500">MIMNLVRYAGDYWITLADYTKTRDTEGYSDHASVKAAIRTYVVKQSQDRYIAFRGENQIKNIIQENRHNKLFNPEDFEGHTRTALIHWSMLDTLNNRFKVDASQEEEFNEFVEEARKVVSQGIYVVDSAQGTNEDTSAIEGRSSILRDLRSQLTRLEKEIETKTKNKEKILQAINALESMQPEDF</sequence>
<dbReference type="Proteomes" id="UP000258501">
    <property type="component" value="Segment"/>
</dbReference>